<dbReference type="Proteomes" id="UP000294847">
    <property type="component" value="Chromosome 5"/>
</dbReference>
<feature type="region of interest" description="Disordered" evidence="1">
    <location>
        <begin position="505"/>
        <end position="572"/>
    </location>
</feature>
<dbReference type="Pfam" id="PF00339">
    <property type="entry name" value="Arrestin_N"/>
    <property type="match status" value="1"/>
</dbReference>
<dbReference type="InterPro" id="IPR014752">
    <property type="entry name" value="Arrestin-like_C"/>
</dbReference>
<dbReference type="CDD" id="cd22952">
    <property type="entry name" value="ART10-like"/>
    <property type="match status" value="1"/>
</dbReference>
<dbReference type="AlphaFoldDB" id="A0A4P7NM75"/>
<reference evidence="3 4" key="1">
    <citation type="journal article" date="2019" name="Mol. Biol. Evol.">
        <title>Blast fungal genomes show frequent chromosomal changes, gene gains and losses, and effector gene turnover.</title>
        <authorList>
            <person name="Gomez Luciano L.B."/>
            <person name="Jason Tsai I."/>
            <person name="Chuma I."/>
            <person name="Tosa Y."/>
            <person name="Chen Y.H."/>
            <person name="Li J.Y."/>
            <person name="Li M.Y."/>
            <person name="Jade Lu M.Y."/>
            <person name="Nakayashiki H."/>
            <person name="Li W.H."/>
        </authorList>
    </citation>
    <scope>NUCLEOTIDE SEQUENCE [LARGE SCALE GENOMIC DNA]</scope>
    <source>
        <strain evidence="3">MZ5-1-6</strain>
    </source>
</reference>
<name>A0A4P7NM75_PYROR</name>
<accession>A0A4P7NM75</accession>
<feature type="domain" description="Arrestin-like N-terminal" evidence="2">
    <location>
        <begin position="4"/>
        <end position="133"/>
    </location>
</feature>
<evidence type="ECO:0000256" key="1">
    <source>
        <dbReference type="SAM" id="MobiDB-lite"/>
    </source>
</evidence>
<dbReference type="PANTHER" id="PTHR11188">
    <property type="entry name" value="ARRESTIN DOMAIN CONTAINING PROTEIN"/>
    <property type="match status" value="1"/>
</dbReference>
<proteinExistence type="predicted"/>
<gene>
    <name evidence="3" type="ORF">PoMZ_11996</name>
</gene>
<dbReference type="GO" id="GO:0005886">
    <property type="term" value="C:plasma membrane"/>
    <property type="evidence" value="ECO:0007669"/>
    <property type="project" value="TreeGrafter"/>
</dbReference>
<dbReference type="GO" id="GO:0005829">
    <property type="term" value="C:cytosol"/>
    <property type="evidence" value="ECO:0007669"/>
    <property type="project" value="TreeGrafter"/>
</dbReference>
<dbReference type="InterPro" id="IPR011021">
    <property type="entry name" value="Arrestin-like_N"/>
</dbReference>
<evidence type="ECO:0000313" key="3">
    <source>
        <dbReference type="EMBL" id="QBZ63102.1"/>
    </source>
</evidence>
<dbReference type="GO" id="GO:0031625">
    <property type="term" value="F:ubiquitin protein ligase binding"/>
    <property type="evidence" value="ECO:0007669"/>
    <property type="project" value="TreeGrafter"/>
</dbReference>
<feature type="compositionally biased region" description="Low complexity" evidence="1">
    <location>
        <begin position="512"/>
        <end position="557"/>
    </location>
</feature>
<dbReference type="EMBL" id="CP034208">
    <property type="protein sequence ID" value="QBZ63102.1"/>
    <property type="molecule type" value="Genomic_DNA"/>
</dbReference>
<evidence type="ECO:0000259" key="2">
    <source>
        <dbReference type="Pfam" id="PF00339"/>
    </source>
</evidence>
<evidence type="ECO:0000313" key="4">
    <source>
        <dbReference type="Proteomes" id="UP000294847"/>
    </source>
</evidence>
<dbReference type="GO" id="GO:0030674">
    <property type="term" value="F:protein-macromolecule adaptor activity"/>
    <property type="evidence" value="ECO:0007669"/>
    <property type="project" value="TreeGrafter"/>
</dbReference>
<feature type="compositionally biased region" description="Polar residues" evidence="1">
    <location>
        <begin position="298"/>
        <end position="316"/>
    </location>
</feature>
<dbReference type="PANTHER" id="PTHR11188:SF166">
    <property type="entry name" value="ARRESTIN (OR S-ANTIGEN), N-TERMINAL DOMAIN PROTEIN (AFU_ORTHOLOGUE AFUA_7G02050)"/>
    <property type="match status" value="1"/>
</dbReference>
<protein>
    <recommendedName>
        <fullName evidence="2">Arrestin-like N-terminal domain-containing protein</fullName>
    </recommendedName>
</protein>
<dbReference type="InterPro" id="IPR050357">
    <property type="entry name" value="Arrestin_domain-protein"/>
</dbReference>
<organism evidence="3 4">
    <name type="scientific">Pyricularia oryzae</name>
    <name type="common">Rice blast fungus</name>
    <name type="synonym">Magnaporthe oryzae</name>
    <dbReference type="NCBI Taxonomy" id="318829"/>
    <lineage>
        <taxon>Eukaryota</taxon>
        <taxon>Fungi</taxon>
        <taxon>Dikarya</taxon>
        <taxon>Ascomycota</taxon>
        <taxon>Pezizomycotina</taxon>
        <taxon>Sordariomycetes</taxon>
        <taxon>Sordariomycetidae</taxon>
        <taxon>Magnaporthales</taxon>
        <taxon>Pyriculariaceae</taxon>
        <taxon>Pyricularia</taxon>
    </lineage>
</organism>
<sequence length="572" mass="60495">MSIRIVLDNGPPEYYSNLDTISGRVLLNLNRAEQVGAVVVKLEGESRTALAVPTVDPSYPGSVYPGARGARPARLPGGISAPGQVMHENHKVLYKVQQVFPGPDAPGHGAGPQWLNPGPHSFPFRFKIPMNNMCGDPRAMAQIGGIGGPGGFTDSPGLFGIGGIRVMDGSRQLLYAHVNKQLPPTFTGLPHQAEVGYYVKVTIQRPGLLKENWRYKIDFRLMPLEPPRLPPTGQEAYARRPFAFRPRSPASASAANEAGDKKKKSFFGSGFGGKKDEKSSNNPFFTKGSVEESGGGNSAANATPNSLDPNGANGQLQRGLAPSVEMSARLPYPSVLTMGKPLPLRLMGKKLAPSRGEHVFLTSLHVELIGTTKVRCNELNNVETSRWVIVSKSNLKVPVIDPEGPVGSEITLPASLFLNDVIPSGLGQAGMTPAFSTCNLSRTFSLELKLGVSWGLRETLPRDVQPQALFLPLTFSKIDVYSGRVNPEVQAHAAPEATGQAEIAPALPPRRPSASTPSAAAGAATTNIAAASSSAAAAPPIHSPPAQVSGPGAAPEYEAPPPSYEEAMNSKT</sequence>
<dbReference type="Gene3D" id="2.60.40.640">
    <property type="match status" value="1"/>
</dbReference>
<feature type="compositionally biased region" description="Low complexity" evidence="1">
    <location>
        <begin position="241"/>
        <end position="255"/>
    </location>
</feature>
<dbReference type="GO" id="GO:0070086">
    <property type="term" value="P:ubiquitin-dependent endocytosis"/>
    <property type="evidence" value="ECO:0007669"/>
    <property type="project" value="TreeGrafter"/>
</dbReference>
<feature type="region of interest" description="Disordered" evidence="1">
    <location>
        <begin position="241"/>
        <end position="317"/>
    </location>
</feature>